<dbReference type="PANTHER" id="PTHR43588:SF1">
    <property type="entry name" value="COBALT-PRECORRIN-8 METHYLMUTASE"/>
    <property type="match status" value="1"/>
</dbReference>
<name>A0ABW2BF27_9HYPH</name>
<dbReference type="SUPFAM" id="SSF63965">
    <property type="entry name" value="Precorrin-8X methylmutase CbiC/CobH"/>
    <property type="match status" value="1"/>
</dbReference>
<keyword evidence="4 6" id="KW-0413">Isomerase</keyword>
<protein>
    <submittedName>
        <fullName evidence="6">Precorrin-8X methylmutase</fullName>
        <ecNumber evidence="6">5.4.99.61</ecNumber>
    </submittedName>
</protein>
<dbReference type="PANTHER" id="PTHR43588">
    <property type="entry name" value="COBALT-PRECORRIN-8 METHYLMUTASE"/>
    <property type="match status" value="1"/>
</dbReference>
<dbReference type="EC" id="5.4.99.61" evidence="6"/>
<evidence type="ECO:0000256" key="1">
    <source>
        <dbReference type="ARBA" id="ARBA00004953"/>
    </source>
</evidence>
<dbReference type="InterPro" id="IPR003722">
    <property type="entry name" value="Cbl_synth_CobH/CbiC"/>
</dbReference>
<dbReference type="InterPro" id="IPR036588">
    <property type="entry name" value="CobH/CbiC_sf"/>
</dbReference>
<gene>
    <name evidence="6" type="ORF">ACFQE0_02305</name>
</gene>
<evidence type="ECO:0000256" key="4">
    <source>
        <dbReference type="ARBA" id="ARBA00023235"/>
    </source>
</evidence>
<evidence type="ECO:0000313" key="6">
    <source>
        <dbReference type="EMBL" id="MFC6788560.1"/>
    </source>
</evidence>
<evidence type="ECO:0000313" key="7">
    <source>
        <dbReference type="Proteomes" id="UP001596292"/>
    </source>
</evidence>
<dbReference type="NCBIfam" id="NF006136">
    <property type="entry name" value="PRK08285.1"/>
    <property type="match status" value="1"/>
</dbReference>
<evidence type="ECO:0000256" key="3">
    <source>
        <dbReference type="ARBA" id="ARBA00022573"/>
    </source>
</evidence>
<keyword evidence="3" id="KW-0169">Cobalamin biosynthesis</keyword>
<organism evidence="6 7">
    <name type="scientific">Methylobacterium komagatae</name>
    <dbReference type="NCBI Taxonomy" id="374425"/>
    <lineage>
        <taxon>Bacteria</taxon>
        <taxon>Pseudomonadati</taxon>
        <taxon>Pseudomonadota</taxon>
        <taxon>Alphaproteobacteria</taxon>
        <taxon>Hyphomicrobiales</taxon>
        <taxon>Methylobacteriaceae</taxon>
        <taxon>Methylobacterium</taxon>
    </lineage>
</organism>
<keyword evidence="7" id="KW-1185">Reference proteome</keyword>
<reference evidence="7" key="1">
    <citation type="journal article" date="2019" name="Int. J. Syst. Evol. Microbiol.">
        <title>The Global Catalogue of Microorganisms (GCM) 10K type strain sequencing project: providing services to taxonomists for standard genome sequencing and annotation.</title>
        <authorList>
            <consortium name="The Broad Institute Genomics Platform"/>
            <consortium name="The Broad Institute Genome Sequencing Center for Infectious Disease"/>
            <person name="Wu L."/>
            <person name="Ma J."/>
        </authorList>
    </citation>
    <scope>NUCLEOTIDE SEQUENCE [LARGE SCALE GENOMIC DNA]</scope>
    <source>
        <strain evidence="7">CCUG 48316</strain>
    </source>
</reference>
<comment type="pathway">
    <text evidence="1">Cofactor biosynthesis; adenosylcobalamin biosynthesis.</text>
</comment>
<evidence type="ECO:0000259" key="5">
    <source>
        <dbReference type="Pfam" id="PF02570"/>
    </source>
</evidence>
<dbReference type="GO" id="GO:0016993">
    <property type="term" value="F:precorrin-8X methylmutase activity"/>
    <property type="evidence" value="ECO:0007669"/>
    <property type="project" value="UniProtKB-EC"/>
</dbReference>
<dbReference type="RefSeq" id="WP_378966707.1">
    <property type="nucleotide sequence ID" value="NZ_JBHSWN010000001.1"/>
</dbReference>
<sequence length="220" mass="23027">MSASPNAVQPDASRYDYVRDGGAIYAKSFAIIRAEADLARWSGAAERCVVRMIHACGMTDLPKDVEMSDDFAEAGVAALKAGAPILCDVHMVADGVTRARLPADNKVICTLRDSRVPEMAQRLGTTRSAAAMELWREVLPGSVVAVGNAPTSLFRLLELLDEGVAPPAAIIGIPVGFVGAAESKEALARDGRVPFVVVHGRRGGSAMTAAAVNALASEVE</sequence>
<evidence type="ECO:0000256" key="2">
    <source>
        <dbReference type="ARBA" id="ARBA00009774"/>
    </source>
</evidence>
<dbReference type="Proteomes" id="UP001596292">
    <property type="component" value="Unassembled WGS sequence"/>
</dbReference>
<comment type="similarity">
    <text evidence="2">Belongs to the CobH/CbiC family.</text>
</comment>
<proteinExistence type="inferred from homology"/>
<comment type="caution">
    <text evidence="6">The sequence shown here is derived from an EMBL/GenBank/DDBJ whole genome shotgun (WGS) entry which is preliminary data.</text>
</comment>
<accession>A0ABW2BF27</accession>
<feature type="domain" description="Cobalamin biosynthesis precorrin-8X methylmutase CobH/CbiC" evidence="5">
    <location>
        <begin position="24"/>
        <end position="217"/>
    </location>
</feature>
<dbReference type="Gene3D" id="3.40.50.10230">
    <property type="entry name" value="Cobalamin biosynthesis CobH/CbiC, precorrin-8X methylmutase"/>
    <property type="match status" value="1"/>
</dbReference>
<dbReference type="EMBL" id="JBHSWN010000001">
    <property type="protein sequence ID" value="MFC6788560.1"/>
    <property type="molecule type" value="Genomic_DNA"/>
</dbReference>
<dbReference type="Pfam" id="PF02570">
    <property type="entry name" value="CbiC"/>
    <property type="match status" value="1"/>
</dbReference>